<proteinExistence type="predicted"/>
<reference evidence="7 8" key="1">
    <citation type="submission" date="2020-04" db="EMBL/GenBank/DDBJ databases">
        <authorList>
            <person name="Klaysubun C."/>
            <person name="Duangmal K."/>
            <person name="Lipun K."/>
        </authorList>
    </citation>
    <scope>NUCLEOTIDE SEQUENCE [LARGE SCALE GENOMIC DNA]</scope>
    <source>
        <strain evidence="7 8">JCM 11839</strain>
    </source>
</reference>
<organism evidence="7 8">
    <name type="scientific">Pseudonocardia xinjiangensis</name>
    <dbReference type="NCBI Taxonomy" id="75289"/>
    <lineage>
        <taxon>Bacteria</taxon>
        <taxon>Bacillati</taxon>
        <taxon>Actinomycetota</taxon>
        <taxon>Actinomycetes</taxon>
        <taxon>Pseudonocardiales</taxon>
        <taxon>Pseudonocardiaceae</taxon>
        <taxon>Pseudonocardia</taxon>
    </lineage>
</organism>
<dbReference type="InterPro" id="IPR005829">
    <property type="entry name" value="Sugar_transporter_CS"/>
</dbReference>
<feature type="transmembrane region" description="Helical" evidence="5">
    <location>
        <begin position="186"/>
        <end position="204"/>
    </location>
</feature>
<keyword evidence="4 5" id="KW-0472">Membrane</keyword>
<sequence length="435" mass="46086">MTSGTPAGDLPTALTGRPGRRSRRPGYIVFVVAVSFLAWALVSMDQTMLGVAVPSLSDALGVSLSTMEYLVGIFAFVTFAAPVLAGRFIDRLGRRWSFQVSLLGTGIFGGLTAAVGGAWQFVVVRLVAATSYGLTEPVVNTMVAEEAPAHRRGLIMGFVQAGYPLGAAIAGTLAAVLLPTSGWRPLFLIAFAPVIVVLISARFLRESRSFTAVRAETERRHLEYRPGWRSLFTPQLRRQTIVTSLFGFCINGGIGLIIGVVTTYLVHVDGISIGDAAFLFGLSNWVALASQVFVGFLADHLPAKWLMTGYSVLAAAALALLVVPHLTYSLALVSLVAFGFFGNGTFGCYTRYTAESFPAELRGTGTSFSLGFSFLTLSFMPIIGGALIESSVPAVIPAISAVLVLSGAVVMACGRNLPPGRELDQLTPSRLLAPE</sequence>
<evidence type="ECO:0000259" key="6">
    <source>
        <dbReference type="PROSITE" id="PS50850"/>
    </source>
</evidence>
<dbReference type="Gene3D" id="1.20.1250.20">
    <property type="entry name" value="MFS general substrate transporter like domains"/>
    <property type="match status" value="2"/>
</dbReference>
<evidence type="ECO:0000256" key="4">
    <source>
        <dbReference type="ARBA" id="ARBA00023136"/>
    </source>
</evidence>
<dbReference type="PROSITE" id="PS00216">
    <property type="entry name" value="SUGAR_TRANSPORT_1"/>
    <property type="match status" value="1"/>
</dbReference>
<feature type="transmembrane region" description="Helical" evidence="5">
    <location>
        <begin position="394"/>
        <end position="413"/>
    </location>
</feature>
<dbReference type="PROSITE" id="PS50850">
    <property type="entry name" value="MFS"/>
    <property type="match status" value="1"/>
</dbReference>
<dbReference type="InterPro" id="IPR011701">
    <property type="entry name" value="MFS"/>
</dbReference>
<accession>A0ABX1RMP6</accession>
<dbReference type="RefSeq" id="WP_169399692.1">
    <property type="nucleotide sequence ID" value="NZ_BAAAJH010000002.1"/>
</dbReference>
<keyword evidence="3 5" id="KW-1133">Transmembrane helix</keyword>
<feature type="transmembrane region" description="Helical" evidence="5">
    <location>
        <begin position="278"/>
        <end position="298"/>
    </location>
</feature>
<feature type="transmembrane region" description="Helical" evidence="5">
    <location>
        <begin position="305"/>
        <end position="323"/>
    </location>
</feature>
<name>A0ABX1RMP6_9PSEU</name>
<keyword evidence="8" id="KW-1185">Reference proteome</keyword>
<evidence type="ECO:0000313" key="7">
    <source>
        <dbReference type="EMBL" id="NMH81661.1"/>
    </source>
</evidence>
<feature type="domain" description="Major facilitator superfamily (MFS) profile" evidence="6">
    <location>
        <begin position="31"/>
        <end position="418"/>
    </location>
</feature>
<dbReference type="SUPFAM" id="SSF103473">
    <property type="entry name" value="MFS general substrate transporter"/>
    <property type="match status" value="1"/>
</dbReference>
<comment type="caution">
    <text evidence="7">The sequence shown here is derived from an EMBL/GenBank/DDBJ whole genome shotgun (WGS) entry which is preliminary data.</text>
</comment>
<evidence type="ECO:0000313" key="8">
    <source>
        <dbReference type="Proteomes" id="UP001296706"/>
    </source>
</evidence>
<feature type="transmembrane region" description="Helical" evidence="5">
    <location>
        <begin position="245"/>
        <end position="266"/>
    </location>
</feature>
<dbReference type="PANTHER" id="PTHR23508">
    <property type="entry name" value="CARBOXYLIC ACID TRANSPORTER PROTEIN HOMOLOG"/>
    <property type="match status" value="1"/>
</dbReference>
<feature type="transmembrane region" description="Helical" evidence="5">
    <location>
        <begin position="329"/>
        <end position="349"/>
    </location>
</feature>
<protein>
    <submittedName>
        <fullName evidence="7">MFS transporter</fullName>
    </submittedName>
</protein>
<keyword evidence="2 5" id="KW-0812">Transmembrane</keyword>
<dbReference type="EMBL" id="JAAXKY010000162">
    <property type="protein sequence ID" value="NMH81661.1"/>
    <property type="molecule type" value="Genomic_DNA"/>
</dbReference>
<dbReference type="PANTHER" id="PTHR23508:SF10">
    <property type="entry name" value="CARBOXYLIC ACID TRANSPORTER PROTEIN HOMOLOG"/>
    <property type="match status" value="1"/>
</dbReference>
<evidence type="ECO:0000256" key="5">
    <source>
        <dbReference type="SAM" id="Phobius"/>
    </source>
</evidence>
<feature type="transmembrane region" description="Helical" evidence="5">
    <location>
        <begin position="370"/>
        <end position="388"/>
    </location>
</feature>
<comment type="subcellular location">
    <subcellularLocation>
        <location evidence="1">Cell membrane</location>
        <topology evidence="1">Multi-pass membrane protein</topology>
    </subcellularLocation>
</comment>
<dbReference type="Proteomes" id="UP001296706">
    <property type="component" value="Unassembled WGS sequence"/>
</dbReference>
<dbReference type="Pfam" id="PF07690">
    <property type="entry name" value="MFS_1"/>
    <property type="match status" value="1"/>
</dbReference>
<evidence type="ECO:0000256" key="2">
    <source>
        <dbReference type="ARBA" id="ARBA00022692"/>
    </source>
</evidence>
<dbReference type="InterPro" id="IPR020846">
    <property type="entry name" value="MFS_dom"/>
</dbReference>
<evidence type="ECO:0000256" key="1">
    <source>
        <dbReference type="ARBA" id="ARBA00004651"/>
    </source>
</evidence>
<evidence type="ECO:0000256" key="3">
    <source>
        <dbReference type="ARBA" id="ARBA00022989"/>
    </source>
</evidence>
<feature type="transmembrane region" description="Helical" evidence="5">
    <location>
        <begin position="69"/>
        <end position="89"/>
    </location>
</feature>
<gene>
    <name evidence="7" type="ORF">HF577_31810</name>
</gene>
<dbReference type="InterPro" id="IPR036259">
    <property type="entry name" value="MFS_trans_sf"/>
</dbReference>
<feature type="transmembrane region" description="Helical" evidence="5">
    <location>
        <begin position="27"/>
        <end position="49"/>
    </location>
</feature>